<organism evidence="3 4">
    <name type="scientific">Desulfobaculum bizertense DSM 18034</name>
    <dbReference type="NCBI Taxonomy" id="1121442"/>
    <lineage>
        <taxon>Bacteria</taxon>
        <taxon>Pseudomonadati</taxon>
        <taxon>Thermodesulfobacteriota</taxon>
        <taxon>Desulfovibrionia</taxon>
        <taxon>Desulfovibrionales</taxon>
        <taxon>Desulfovibrionaceae</taxon>
        <taxon>Desulfobaculum</taxon>
    </lineage>
</organism>
<gene>
    <name evidence="3" type="ORF">SAMN02745702_01865</name>
</gene>
<evidence type="ECO:0000313" key="3">
    <source>
        <dbReference type="EMBL" id="SKA73465.1"/>
    </source>
</evidence>
<feature type="domain" description="Cysteine-rich" evidence="2">
    <location>
        <begin position="145"/>
        <end position="235"/>
    </location>
</feature>
<dbReference type="Proteomes" id="UP000189733">
    <property type="component" value="Unassembled WGS sequence"/>
</dbReference>
<evidence type="ECO:0000256" key="1">
    <source>
        <dbReference type="ARBA" id="ARBA00023002"/>
    </source>
</evidence>
<evidence type="ECO:0000259" key="2">
    <source>
        <dbReference type="Pfam" id="PF02754"/>
    </source>
</evidence>
<reference evidence="3 4" key="1">
    <citation type="submission" date="2017-02" db="EMBL/GenBank/DDBJ databases">
        <authorList>
            <person name="Peterson S.W."/>
        </authorList>
    </citation>
    <scope>NUCLEOTIDE SEQUENCE [LARGE SCALE GENOMIC DNA]</scope>
    <source>
        <strain evidence="3 4">DSM 18034</strain>
    </source>
</reference>
<name>A0A1T4W8Z4_9BACT</name>
<dbReference type="GO" id="GO:0016491">
    <property type="term" value="F:oxidoreductase activity"/>
    <property type="evidence" value="ECO:0007669"/>
    <property type="project" value="UniProtKB-KW"/>
</dbReference>
<protein>
    <submittedName>
        <fullName evidence="3">Heterodisulfide reductase subunit B</fullName>
    </submittedName>
</protein>
<sequence>MSRIAYYPGCSNKGSSIEYEISTQAVCERLGVGLEEIPNWSCCGSTPAHAVDPALSAALTGRNIMLAGQMGHKKIATPCPSCLKNLRSTQHKLQNDEFRARVEKLVDGSIPTDIDSRSVLQIIFEEIGPEELKSRTVKPLKGLKVAPYYGCMLNRPEELMDFGDSENPMALDLLMEALGAEVVQFPLKTECCGASVAMTRKKVVTTLSGRILDTAAAFGADAVVTACPLCQMNLDMRQGQINRANKSHHRMPVFYYTQLIGLALGLDEKLLALDKLYVSPDRVLKNMGKQTAEAAAAR</sequence>
<evidence type="ECO:0000313" key="4">
    <source>
        <dbReference type="Proteomes" id="UP000189733"/>
    </source>
</evidence>
<dbReference type="PANTHER" id="PTHR42947:SF1">
    <property type="entry name" value="COB--COM HETERODISULFIDE REDUCTASE SUBUNIT B 1"/>
    <property type="match status" value="1"/>
</dbReference>
<dbReference type="Gene3D" id="1.20.1050.140">
    <property type="match status" value="1"/>
</dbReference>
<dbReference type="InterPro" id="IPR004017">
    <property type="entry name" value="Cys_rich_dom"/>
</dbReference>
<proteinExistence type="predicted"/>
<dbReference type="Pfam" id="PF02754">
    <property type="entry name" value="CCG"/>
    <property type="match status" value="2"/>
</dbReference>
<feature type="domain" description="Cysteine-rich" evidence="2">
    <location>
        <begin position="4"/>
        <end position="86"/>
    </location>
</feature>
<dbReference type="EMBL" id="FUYA01000005">
    <property type="protein sequence ID" value="SKA73465.1"/>
    <property type="molecule type" value="Genomic_DNA"/>
</dbReference>
<dbReference type="Gene3D" id="3.40.50.11810">
    <property type="match status" value="1"/>
</dbReference>
<dbReference type="STRING" id="1121442.SAMN02745702_01865"/>
<dbReference type="AlphaFoldDB" id="A0A1T4W8Z4"/>
<dbReference type="PANTHER" id="PTHR42947">
    <property type="entry name" value="COB--COM HETERODISULFIDE REDUCTASE SUBUNIT B 1"/>
    <property type="match status" value="1"/>
</dbReference>
<keyword evidence="1" id="KW-0560">Oxidoreductase</keyword>
<dbReference type="OrthoDB" id="9777685at2"/>
<dbReference type="InterPro" id="IPR051278">
    <property type="entry name" value="HdrB/HdrD_reductase"/>
</dbReference>
<dbReference type="RefSeq" id="WP_078685143.1">
    <property type="nucleotide sequence ID" value="NZ_FUYA01000005.1"/>
</dbReference>
<keyword evidence="4" id="KW-1185">Reference proteome</keyword>
<accession>A0A1T4W8Z4</accession>